<evidence type="ECO:0000256" key="3">
    <source>
        <dbReference type="ARBA" id="ARBA00022843"/>
    </source>
</evidence>
<dbReference type="EMBL" id="CAJFCJ010000009">
    <property type="protein sequence ID" value="CAD5118655.1"/>
    <property type="molecule type" value="Genomic_DNA"/>
</dbReference>
<dbReference type="FunFam" id="1.10.10.10:FF:000014">
    <property type="entry name" value="Cullin 1"/>
    <property type="match status" value="1"/>
</dbReference>
<dbReference type="PROSITE" id="PS50069">
    <property type="entry name" value="CULLIN_2"/>
    <property type="match status" value="1"/>
</dbReference>
<proteinExistence type="inferred from homology"/>
<dbReference type="AlphaFoldDB" id="A0A7I8VQS8"/>
<evidence type="ECO:0000259" key="6">
    <source>
        <dbReference type="PROSITE" id="PS50069"/>
    </source>
</evidence>
<evidence type="ECO:0000313" key="8">
    <source>
        <dbReference type="Proteomes" id="UP000549394"/>
    </source>
</evidence>
<dbReference type="SMART" id="SM00182">
    <property type="entry name" value="CULLIN"/>
    <property type="match status" value="1"/>
</dbReference>
<name>A0A7I8VQS8_9ANNE</name>
<reference evidence="7 8" key="1">
    <citation type="submission" date="2020-08" db="EMBL/GenBank/DDBJ databases">
        <authorList>
            <person name="Hejnol A."/>
        </authorList>
    </citation>
    <scope>NUCLEOTIDE SEQUENCE [LARGE SCALE GENOMIC DNA]</scope>
</reference>
<evidence type="ECO:0000256" key="4">
    <source>
        <dbReference type="PROSITE-ProRule" id="PRU00330"/>
    </source>
</evidence>
<dbReference type="InterPro" id="IPR001373">
    <property type="entry name" value="Cullin_N"/>
</dbReference>
<dbReference type="SUPFAM" id="SSF46785">
    <property type="entry name" value="Winged helix' DNA-binding domain"/>
    <property type="match status" value="1"/>
</dbReference>
<dbReference type="InterPro" id="IPR016159">
    <property type="entry name" value="Cullin_repeat-like_dom_sf"/>
</dbReference>
<dbReference type="GO" id="GO:0006511">
    <property type="term" value="P:ubiquitin-dependent protein catabolic process"/>
    <property type="evidence" value="ECO:0007669"/>
    <property type="project" value="InterPro"/>
</dbReference>
<dbReference type="Proteomes" id="UP000549394">
    <property type="component" value="Unassembled WGS sequence"/>
</dbReference>
<organism evidence="7 8">
    <name type="scientific">Dimorphilus gyrociliatus</name>
    <dbReference type="NCBI Taxonomy" id="2664684"/>
    <lineage>
        <taxon>Eukaryota</taxon>
        <taxon>Metazoa</taxon>
        <taxon>Spiralia</taxon>
        <taxon>Lophotrochozoa</taxon>
        <taxon>Annelida</taxon>
        <taxon>Polychaeta</taxon>
        <taxon>Polychaeta incertae sedis</taxon>
        <taxon>Dinophilidae</taxon>
        <taxon>Dimorphilus</taxon>
    </lineage>
</organism>
<dbReference type="Gene3D" id="1.10.10.10">
    <property type="entry name" value="Winged helix-like DNA-binding domain superfamily/Winged helix DNA-binding domain"/>
    <property type="match status" value="1"/>
</dbReference>
<evidence type="ECO:0000256" key="2">
    <source>
        <dbReference type="ARBA" id="ARBA00022499"/>
    </source>
</evidence>
<dbReference type="PROSITE" id="PS01256">
    <property type="entry name" value="CULLIN_1"/>
    <property type="match status" value="1"/>
</dbReference>
<dbReference type="SUPFAM" id="SSF74788">
    <property type="entry name" value="Cullin repeat-like"/>
    <property type="match status" value="1"/>
</dbReference>
<dbReference type="Gene3D" id="1.20.1310.10">
    <property type="entry name" value="Cullin Repeats"/>
    <property type="match status" value="4"/>
</dbReference>
<gene>
    <name evidence="7" type="ORF">DGYR_LOCUS6992</name>
</gene>
<sequence>MTPSLKPKKVDFEEKWQAILQTVENVINCRMVERDTWSTIENSEQELLSVYSDYWLNYSRAVTYINGLFSYLNQQYVKKYCPVPASDYLDVKKCEIQDLGMMVWYHEILSKIHDRLFNVIIDAYQTVRNGGNVNDHALKNCVQSIQDLSNYINKNSDTDDRTYANKLQDRLEDETDRYFKVEASRLLSTLNCAEYAKVVNSRVAEEKFRATKFLDAPIAHAVISRVENCLVTSQIDCLKGDFKEMAHSENDDHLKILYTFLIPSRQGLTQLSKDIQDYITIKALTVRDDVPAESCVSFVHDLLKVYRQYEERIQSVFDNNEIFRNALNGAFETVLNWKNSTDSKQLKSSNNRSAEYLAKYCDVLLKKSTSKKMSLNENEIEEKLMDTIILFRHIDDKDIFQRIYAKMLSCRLIYSLSVSNDLEERMVSLLKETCGYEFTSKFYKMLQDLKVTDQLKDDYNSYLEREQCSSKVVTFSFNVLQACAWPLSLSNLPSFSLPSCLEHSIQSFESFYKVRFNGRKLTWLFPFCTAEVKLNYTIRPYQVTMSVFQMASLLAFQEVNCATIKEIRSLTNLPESDTVKNLQALIQSEILIKIDENSYKLNLAFTSKRTKFKVISSGFSSLKEAKQEIEKSKIAVQEDRKMLIQAAIVRIMKSRRLLKHTLLMDEVIDQCKARFTPLISVIKKCIETLIDKGYLKRDELSVDSYTYIA</sequence>
<dbReference type="InterPro" id="IPR045093">
    <property type="entry name" value="Cullin"/>
</dbReference>
<protein>
    <submittedName>
        <fullName evidence="7">DgyrCDS7343</fullName>
    </submittedName>
</protein>
<dbReference type="InterPro" id="IPR016157">
    <property type="entry name" value="Cullin_CS"/>
</dbReference>
<dbReference type="GO" id="GO:0031625">
    <property type="term" value="F:ubiquitin protein ligase binding"/>
    <property type="evidence" value="ECO:0007669"/>
    <property type="project" value="InterPro"/>
</dbReference>
<dbReference type="Gene3D" id="3.30.230.130">
    <property type="entry name" value="Cullin, Chain C, Domain 2"/>
    <property type="match status" value="1"/>
</dbReference>
<accession>A0A7I8VQS8</accession>
<dbReference type="InterPro" id="IPR036390">
    <property type="entry name" value="WH_DNA-bd_sf"/>
</dbReference>
<keyword evidence="8" id="KW-1185">Reference proteome</keyword>
<dbReference type="Pfam" id="PF00888">
    <property type="entry name" value="Cullin"/>
    <property type="match status" value="1"/>
</dbReference>
<comment type="similarity">
    <text evidence="1 4 5">Belongs to the cullin family.</text>
</comment>
<feature type="domain" description="Cullin family profile" evidence="6">
    <location>
        <begin position="352"/>
        <end position="586"/>
    </location>
</feature>
<dbReference type="PANTHER" id="PTHR11932">
    <property type="entry name" value="CULLIN"/>
    <property type="match status" value="1"/>
</dbReference>
<keyword evidence="3" id="KW-0832">Ubl conjugation</keyword>
<evidence type="ECO:0000256" key="1">
    <source>
        <dbReference type="ARBA" id="ARBA00006019"/>
    </source>
</evidence>
<dbReference type="InterPro" id="IPR059120">
    <property type="entry name" value="Cullin-like_AB"/>
</dbReference>
<dbReference type="Pfam" id="PF26557">
    <property type="entry name" value="Cullin_AB"/>
    <property type="match status" value="1"/>
</dbReference>
<evidence type="ECO:0000256" key="5">
    <source>
        <dbReference type="RuleBase" id="RU003829"/>
    </source>
</evidence>
<dbReference type="InterPro" id="IPR036388">
    <property type="entry name" value="WH-like_DNA-bd_sf"/>
</dbReference>
<dbReference type="InterPro" id="IPR036317">
    <property type="entry name" value="Cullin_homology_sf"/>
</dbReference>
<keyword evidence="2" id="KW-1017">Isopeptide bond</keyword>
<dbReference type="InterPro" id="IPR019559">
    <property type="entry name" value="Cullin_neddylation_domain"/>
</dbReference>
<evidence type="ECO:0000313" key="7">
    <source>
        <dbReference type="EMBL" id="CAD5118655.1"/>
    </source>
</evidence>
<dbReference type="SMART" id="SM00884">
    <property type="entry name" value="Cullin_Nedd8"/>
    <property type="match status" value="1"/>
</dbReference>
<dbReference type="FunFam" id="1.20.1310.10:FF:000002">
    <property type="entry name" value="cullin-3 isoform X1"/>
    <property type="match status" value="1"/>
</dbReference>
<dbReference type="SUPFAM" id="SSF75632">
    <property type="entry name" value="Cullin homology domain"/>
    <property type="match status" value="1"/>
</dbReference>
<dbReference type="InterPro" id="IPR016158">
    <property type="entry name" value="Cullin_homology"/>
</dbReference>
<dbReference type="Pfam" id="PF10557">
    <property type="entry name" value="Cullin_Nedd8"/>
    <property type="match status" value="1"/>
</dbReference>
<dbReference type="GO" id="GO:0031461">
    <property type="term" value="C:cullin-RING ubiquitin ligase complex"/>
    <property type="evidence" value="ECO:0007669"/>
    <property type="project" value="InterPro"/>
</dbReference>
<comment type="caution">
    <text evidence="7">The sequence shown here is derived from an EMBL/GenBank/DDBJ whole genome shotgun (WGS) entry which is preliminary data.</text>
</comment>
<dbReference type="OrthoDB" id="27073at2759"/>